<dbReference type="OrthoDB" id="258392at2759"/>
<comment type="similarity">
    <text evidence="1">Belongs to the histidine acid phosphatase family.</text>
</comment>
<evidence type="ECO:0000256" key="2">
    <source>
        <dbReference type="ARBA" id="ARBA00022801"/>
    </source>
</evidence>
<dbReference type="InterPro" id="IPR029033">
    <property type="entry name" value="His_PPase_superfam"/>
</dbReference>
<dbReference type="Pfam" id="PF00328">
    <property type="entry name" value="His_Phos_2"/>
    <property type="match status" value="1"/>
</dbReference>
<keyword evidence="4" id="KW-0732">Signal</keyword>
<feature type="chain" id="PRO_5004571173" evidence="4">
    <location>
        <begin position="26"/>
        <end position="525"/>
    </location>
</feature>
<dbReference type="Gene3D" id="3.40.50.1240">
    <property type="entry name" value="Phosphoglycerate mutase-like"/>
    <property type="match status" value="1"/>
</dbReference>
<dbReference type="AlphaFoldDB" id="S9U7K1"/>
<comment type="caution">
    <text evidence="5">The sequence shown here is derived from an EMBL/GenBank/DDBJ whole genome shotgun (WGS) entry which is preliminary data.</text>
</comment>
<keyword evidence="3" id="KW-0472">Membrane</keyword>
<dbReference type="GO" id="GO:0016791">
    <property type="term" value="F:phosphatase activity"/>
    <property type="evidence" value="ECO:0007669"/>
    <property type="project" value="TreeGrafter"/>
</dbReference>
<dbReference type="InterPro" id="IPR050645">
    <property type="entry name" value="Histidine_acid_phosphatase"/>
</dbReference>
<gene>
    <name evidence="5" type="ORF">STCU_06115</name>
</gene>
<feature type="signal peptide" evidence="4">
    <location>
        <begin position="1"/>
        <end position="25"/>
    </location>
</feature>
<dbReference type="Proteomes" id="UP000015354">
    <property type="component" value="Unassembled WGS sequence"/>
</dbReference>
<evidence type="ECO:0000256" key="3">
    <source>
        <dbReference type="SAM" id="Phobius"/>
    </source>
</evidence>
<keyword evidence="2" id="KW-0378">Hydrolase</keyword>
<dbReference type="PANTHER" id="PTHR11567:SF110">
    <property type="entry name" value="2-PHOSPHOXYLOSE PHOSPHATASE 1"/>
    <property type="match status" value="1"/>
</dbReference>
<proteinExistence type="inferred from homology"/>
<dbReference type="SUPFAM" id="SSF53254">
    <property type="entry name" value="Phosphoglycerate mutase-like"/>
    <property type="match status" value="1"/>
</dbReference>
<organism evidence="5 6">
    <name type="scientific">Strigomonas culicis</name>
    <dbReference type="NCBI Taxonomy" id="28005"/>
    <lineage>
        <taxon>Eukaryota</taxon>
        <taxon>Discoba</taxon>
        <taxon>Euglenozoa</taxon>
        <taxon>Kinetoplastea</taxon>
        <taxon>Metakinetoplastina</taxon>
        <taxon>Trypanosomatida</taxon>
        <taxon>Trypanosomatidae</taxon>
        <taxon>Strigomonadinae</taxon>
        <taxon>Strigomonas</taxon>
    </lineage>
</organism>
<keyword evidence="3" id="KW-1133">Transmembrane helix</keyword>
<evidence type="ECO:0000256" key="4">
    <source>
        <dbReference type="SAM" id="SignalP"/>
    </source>
</evidence>
<evidence type="ECO:0000313" key="5">
    <source>
        <dbReference type="EMBL" id="EPY26717.1"/>
    </source>
</evidence>
<evidence type="ECO:0000313" key="6">
    <source>
        <dbReference type="Proteomes" id="UP000015354"/>
    </source>
</evidence>
<keyword evidence="3" id="KW-0812">Transmembrane</keyword>
<protein>
    <submittedName>
        <fullName evidence="5">Membrane-bound acid phosphatase</fullName>
    </submittedName>
</protein>
<sequence>MRVGTTWMAVAFLVALALCASTVAGATLAYELLQVQVIHRHGSRSALPRHNQTLICGSDYPCGYLNVPGQRMLTNIGAFLRARYTTDATVVDPAAPFLPYRTYNLSVSHTRSTDVLRTLQSAAALLRGLFPDMGAYYPAIHTIDDPTDSLLNSGAIPVLRAKYDYGGPEEAAACNPVVDRALSAATLAAMAAEAHSQGYCAAWDDRMECAKLLCDIALAYEALGTLGDYPTLQQHQADVCAVLECSSIFLFAYNASSALERQQGSTGQQLAQLLIANMRAHLNGTNTFRLMEYSAHDTTLAPLAATLLDNSGDALFPPFATAYVVELLRVRGAAGTDDGAYAVRVLRGHPGVTPASNYTFAWDGFVLRCVDASGAVYVATDHVCPLADFARMVASSAPTSAAGLCHIDPVLLTRMNCPSTDPSVTLTTACLVYHQQCPALACGDGYQLRLSDYHCVASTTSSNNSSSSDGSSSSSAGLSTGGAVLLALCMLVAGAIIYYAVQRARDCWQYRQLQGGEEATDVEMV</sequence>
<name>S9U7K1_9TRYP</name>
<accession>S9U7K1</accession>
<dbReference type="CDD" id="cd07061">
    <property type="entry name" value="HP_HAP_like"/>
    <property type="match status" value="1"/>
</dbReference>
<reference evidence="5 6" key="1">
    <citation type="journal article" date="2013" name="PLoS ONE">
        <title>Predicting the Proteins of Angomonas deanei, Strigomonas culicis and Their Respective Endosymbionts Reveals New Aspects of the Trypanosomatidae Family.</title>
        <authorList>
            <person name="Motta M.C."/>
            <person name="Martins A.C."/>
            <person name="de Souza S.S."/>
            <person name="Catta-Preta C.M."/>
            <person name="Silva R."/>
            <person name="Klein C.C."/>
            <person name="de Almeida L.G."/>
            <person name="de Lima Cunha O."/>
            <person name="Ciapina L.P."/>
            <person name="Brocchi M."/>
            <person name="Colabardini A.C."/>
            <person name="de Araujo Lima B."/>
            <person name="Machado C.R."/>
            <person name="de Almeida Soares C.M."/>
            <person name="Probst C.M."/>
            <person name="de Menezes C.B."/>
            <person name="Thompson C.E."/>
            <person name="Bartholomeu D.C."/>
            <person name="Gradia D.F."/>
            <person name="Pavoni D.P."/>
            <person name="Grisard E.C."/>
            <person name="Fantinatti-Garboggini F."/>
            <person name="Marchini F.K."/>
            <person name="Rodrigues-Luiz G.F."/>
            <person name="Wagner G."/>
            <person name="Goldman G.H."/>
            <person name="Fietto J.L."/>
            <person name="Elias M.C."/>
            <person name="Goldman M.H."/>
            <person name="Sagot M.F."/>
            <person name="Pereira M."/>
            <person name="Stoco P.H."/>
            <person name="de Mendonca-Neto R.P."/>
            <person name="Teixeira S.M."/>
            <person name="Maciel T.E."/>
            <person name="de Oliveira Mendes T.A."/>
            <person name="Urmenyi T.P."/>
            <person name="de Souza W."/>
            <person name="Schenkman S."/>
            <person name="de Vasconcelos A.T."/>
        </authorList>
    </citation>
    <scope>NUCLEOTIDE SEQUENCE [LARGE SCALE GENOMIC DNA]</scope>
</reference>
<evidence type="ECO:0000256" key="1">
    <source>
        <dbReference type="ARBA" id="ARBA00005375"/>
    </source>
</evidence>
<feature type="transmembrane region" description="Helical" evidence="3">
    <location>
        <begin position="481"/>
        <end position="501"/>
    </location>
</feature>
<dbReference type="EMBL" id="ATMH01006115">
    <property type="protein sequence ID" value="EPY26717.1"/>
    <property type="molecule type" value="Genomic_DNA"/>
</dbReference>
<keyword evidence="6" id="KW-1185">Reference proteome</keyword>
<dbReference type="PANTHER" id="PTHR11567">
    <property type="entry name" value="ACID PHOSPHATASE-RELATED"/>
    <property type="match status" value="1"/>
</dbReference>
<dbReference type="InterPro" id="IPR000560">
    <property type="entry name" value="His_Pase_clade-2"/>
</dbReference>